<keyword evidence="3" id="KW-1185">Reference proteome</keyword>
<proteinExistence type="predicted"/>
<organism evidence="2 3">
    <name type="scientific">Rhizobium anhuiense</name>
    <dbReference type="NCBI Taxonomy" id="1184720"/>
    <lineage>
        <taxon>Bacteria</taxon>
        <taxon>Pseudomonadati</taxon>
        <taxon>Pseudomonadota</taxon>
        <taxon>Alphaproteobacteria</taxon>
        <taxon>Hyphomicrobiales</taxon>
        <taxon>Rhizobiaceae</taxon>
        <taxon>Rhizobium/Agrobacterium group</taxon>
        <taxon>Rhizobium</taxon>
    </lineage>
</organism>
<dbReference type="InterPro" id="IPR043519">
    <property type="entry name" value="NT_sf"/>
</dbReference>
<dbReference type="Gene3D" id="3.30.460.10">
    <property type="entry name" value="Beta Polymerase, domain 2"/>
    <property type="match status" value="1"/>
</dbReference>
<dbReference type="EMBL" id="NWSL01000027">
    <property type="protein sequence ID" value="PDS48432.1"/>
    <property type="molecule type" value="Genomic_DNA"/>
</dbReference>
<sequence>MTISAMLLFGSHARGDHDVYSDTDLLLISHDEQPRHVQKGHLSTSIYPLGDLMKRAQDGDLFVCHIVREAIAIYDPLDQLALLRTHFVLRESYRQEIQNASDLGWFIVDYGHSSKLTSLVNRRMAWCIRTILIARSAELKKPVFSAAELSAHANSENVMRVIKNKDTDRIDPNAVRMLDQFLTEFGATRFQHGHVSYGSYIKRFSETSNTVALAFVRAEGSSEIVSY</sequence>
<dbReference type="Proteomes" id="UP000219972">
    <property type="component" value="Unassembled WGS sequence"/>
</dbReference>
<gene>
    <name evidence="2" type="ORF">CO662_29625</name>
</gene>
<dbReference type="Pfam" id="PF01909">
    <property type="entry name" value="NTP_transf_2"/>
    <property type="match status" value="1"/>
</dbReference>
<evidence type="ECO:0000313" key="2">
    <source>
        <dbReference type="EMBL" id="PDS48432.1"/>
    </source>
</evidence>
<reference evidence="2 3" key="1">
    <citation type="submission" date="2017-09" db="EMBL/GenBank/DDBJ databases">
        <title>Comparative genomics of rhizobia isolated from Phaseolus vulgaris in China.</title>
        <authorList>
            <person name="Tong W."/>
        </authorList>
    </citation>
    <scope>NUCLEOTIDE SEQUENCE [LARGE SCALE GENOMIC DNA]</scope>
    <source>
        <strain evidence="2 3">Y27</strain>
    </source>
</reference>
<accession>A0ABX4J062</accession>
<name>A0ABX4J062_9HYPH</name>
<dbReference type="CDD" id="cd05403">
    <property type="entry name" value="NT_KNTase_like"/>
    <property type="match status" value="1"/>
</dbReference>
<comment type="caution">
    <text evidence="2">The sequence shown here is derived from an EMBL/GenBank/DDBJ whole genome shotgun (WGS) entry which is preliminary data.</text>
</comment>
<evidence type="ECO:0000313" key="3">
    <source>
        <dbReference type="Proteomes" id="UP000219972"/>
    </source>
</evidence>
<protein>
    <recommendedName>
        <fullName evidence="1">Polymerase nucleotidyl transferase domain-containing protein</fullName>
    </recommendedName>
</protein>
<feature type="domain" description="Polymerase nucleotidyl transferase" evidence="1">
    <location>
        <begin position="6"/>
        <end position="47"/>
    </location>
</feature>
<dbReference type="SUPFAM" id="SSF81301">
    <property type="entry name" value="Nucleotidyltransferase"/>
    <property type="match status" value="1"/>
</dbReference>
<dbReference type="InterPro" id="IPR002934">
    <property type="entry name" value="Polymerase_NTP_transf_dom"/>
</dbReference>
<dbReference type="RefSeq" id="WP_097544861.1">
    <property type="nucleotide sequence ID" value="NZ_NWSK01000025.1"/>
</dbReference>
<evidence type="ECO:0000259" key="1">
    <source>
        <dbReference type="Pfam" id="PF01909"/>
    </source>
</evidence>